<protein>
    <submittedName>
        <fullName evidence="7">Serine/threonine-protein kinase CTR1-like</fullName>
    </submittedName>
</protein>
<evidence type="ECO:0000313" key="7">
    <source>
        <dbReference type="EMBL" id="PRP79755.1"/>
    </source>
</evidence>
<feature type="domain" description="Protein kinase" evidence="6">
    <location>
        <begin position="1353"/>
        <end position="1606"/>
    </location>
</feature>
<dbReference type="CDD" id="cd13999">
    <property type="entry name" value="STKc_MAP3K-like"/>
    <property type="match status" value="1"/>
</dbReference>
<comment type="catalytic activity">
    <reaction evidence="2">
        <text>L-tyrosyl-[protein] + ATP = O-phospho-L-tyrosyl-[protein] + ADP + H(+)</text>
        <dbReference type="Rhea" id="RHEA:10596"/>
        <dbReference type="Rhea" id="RHEA-COMP:10136"/>
        <dbReference type="Rhea" id="RHEA-COMP:20101"/>
        <dbReference type="ChEBI" id="CHEBI:15378"/>
        <dbReference type="ChEBI" id="CHEBI:30616"/>
        <dbReference type="ChEBI" id="CHEBI:46858"/>
        <dbReference type="ChEBI" id="CHEBI:61978"/>
        <dbReference type="ChEBI" id="CHEBI:456216"/>
        <dbReference type="EC" id="2.7.10.1"/>
    </reaction>
</comment>
<dbReference type="EMBL" id="MDYQ01000172">
    <property type="protein sequence ID" value="PRP79755.1"/>
    <property type="molecule type" value="Genomic_DNA"/>
</dbReference>
<dbReference type="InterPro" id="IPR008266">
    <property type="entry name" value="Tyr_kinase_AS"/>
</dbReference>
<evidence type="ECO:0000256" key="2">
    <source>
        <dbReference type="ARBA" id="ARBA00051243"/>
    </source>
</evidence>
<dbReference type="GO" id="GO:0007169">
    <property type="term" value="P:cell surface receptor protein tyrosine kinase signaling pathway"/>
    <property type="evidence" value="ECO:0007669"/>
    <property type="project" value="TreeGrafter"/>
</dbReference>
<dbReference type="GO" id="GO:0004714">
    <property type="term" value="F:transmembrane receptor protein tyrosine kinase activity"/>
    <property type="evidence" value="ECO:0007669"/>
    <property type="project" value="UniProtKB-EC"/>
</dbReference>
<dbReference type="PANTHER" id="PTHR24416">
    <property type="entry name" value="TYROSINE-PROTEIN KINASE RECEPTOR"/>
    <property type="match status" value="1"/>
</dbReference>
<dbReference type="OrthoDB" id="339325at2759"/>
<dbReference type="GO" id="GO:0005524">
    <property type="term" value="F:ATP binding"/>
    <property type="evidence" value="ECO:0007669"/>
    <property type="project" value="UniProtKB-UniRule"/>
</dbReference>
<dbReference type="Proteomes" id="UP000241769">
    <property type="component" value="Unassembled WGS sequence"/>
</dbReference>
<evidence type="ECO:0000256" key="1">
    <source>
        <dbReference type="ARBA" id="ARBA00004167"/>
    </source>
</evidence>
<dbReference type="PRINTS" id="PR00109">
    <property type="entry name" value="TYRKINASE"/>
</dbReference>
<dbReference type="Pfam" id="PF07714">
    <property type="entry name" value="PK_Tyr_Ser-Thr"/>
    <property type="match status" value="1"/>
</dbReference>
<feature type="transmembrane region" description="Helical" evidence="5">
    <location>
        <begin position="53"/>
        <end position="71"/>
    </location>
</feature>
<keyword evidence="3" id="KW-0067">ATP-binding</keyword>
<reference evidence="7 8" key="1">
    <citation type="journal article" date="2018" name="Genome Biol. Evol.">
        <title>Multiple Roots of Fruiting Body Formation in Amoebozoa.</title>
        <authorList>
            <person name="Hillmann F."/>
            <person name="Forbes G."/>
            <person name="Novohradska S."/>
            <person name="Ferling I."/>
            <person name="Riege K."/>
            <person name="Groth M."/>
            <person name="Westermann M."/>
            <person name="Marz M."/>
            <person name="Spaller T."/>
            <person name="Winckler T."/>
            <person name="Schaap P."/>
            <person name="Glockner G."/>
        </authorList>
    </citation>
    <scope>NUCLEOTIDE SEQUENCE [LARGE SCALE GENOMIC DNA]</scope>
    <source>
        <strain evidence="7 8">Jena</strain>
    </source>
</reference>
<dbReference type="InterPro" id="IPR011009">
    <property type="entry name" value="Kinase-like_dom_sf"/>
</dbReference>
<evidence type="ECO:0000259" key="6">
    <source>
        <dbReference type="PROSITE" id="PS50011"/>
    </source>
</evidence>
<gene>
    <name evidence="7" type="ORF">PROFUN_12617</name>
</gene>
<dbReference type="InterPro" id="IPR001245">
    <property type="entry name" value="Ser-Thr/Tyr_kinase_cat_dom"/>
</dbReference>
<keyword evidence="5" id="KW-0812">Transmembrane</keyword>
<dbReference type="PROSITE" id="PS50011">
    <property type="entry name" value="PROTEIN_KINASE_DOM"/>
    <property type="match status" value="1"/>
</dbReference>
<dbReference type="SUPFAM" id="SSF51126">
    <property type="entry name" value="Pectin lyase-like"/>
    <property type="match status" value="5"/>
</dbReference>
<organism evidence="7 8">
    <name type="scientific">Planoprotostelium fungivorum</name>
    <dbReference type="NCBI Taxonomy" id="1890364"/>
    <lineage>
        <taxon>Eukaryota</taxon>
        <taxon>Amoebozoa</taxon>
        <taxon>Evosea</taxon>
        <taxon>Variosea</taxon>
        <taxon>Cavosteliida</taxon>
        <taxon>Cavosteliaceae</taxon>
        <taxon>Planoprotostelium</taxon>
    </lineage>
</organism>
<keyword evidence="5" id="KW-0472">Membrane</keyword>
<dbReference type="InParanoid" id="A0A2P6N722"/>
<feature type="compositionally biased region" description="Polar residues" evidence="4">
    <location>
        <begin position="1617"/>
        <end position="1631"/>
    </location>
</feature>
<sequence length="1657" mass="176426">MTNWHMAHKRRKTSPILLYNAGHLTVALLLLEEQERRTTRAEQKHHKQGGRMWKLYLLVCSLSIVYAVTTVDVPPGDLVQPILSHISQPGDFLFQLTAGEYTLDGNLTYTASTPNSIVIQGAGDSTVITVLSPGMLNGLSLIVLRQFTLSHTNTTTVDCGLNFQENNLIIDRVNFTGAHSCSIGQVCHTMNTPCVVQGNDIYANSSTLNVYRGEIYTDYYVNVTLTRCHWTGNGSFLVSTSAGDITLSNSTFSSQYAIQSVISIRCGFGRMSLYNLVFSNIYGSAIWIQGGSTFPLSVLVQNNTFDAVNSADFKWSNPSVIYINYLVADRVDIIDCSFTNNARLTDPYIRYSGIFFIRGSAQHFNVDGGTFFNNTSPHSGTDYAPNYPTIASIHYSRLNFTQNSANAIYQINPFGSFTAEDIDVYTDDQLPAGWAFNMTLGYTNDTKNVILRRVRTAGGTSDSMVLSGLYGNVLLDQVTGIGNNGGRLFYSPATMTSFTVTNSTAGNYVSTGDGGFISLSGVCPFISIRHLTINNTSSASRGGAIFLSSSTPTHFSIEGITVYNSTAQTGGAMAIVSQVGSSFTLSDVSILAASAKSSGGGIYVSGFGDEVVMQNVRVVSSSASYGAGIYIEGSWTNVSVLESVFSGGSATEGGALLIATASEIVQLGGITIDSCSAQQMGGAVSFSGDTDGWIGISFFSQGRYVCMNNTTIDSCASLRGDDTEGEGYSTESTGAAVYINAGATTNVTVTNSVFSNGQSDDSGSIYINSAGSLNIFQSVISNNTANSNGGSIYAVGTSYILLSDTQLNGNMAGSYGGSVDIISKSGGMTVDVIRCVFSENKGQTGGAIYATDSLVVYGKMNLINCTITNNEAGYSGGALYFDTNNGTVYSEGTMWTNNTASQHGAIFYRSASGRSSVIFRSSVIDSNAASITGGIYLAGNMSRLELRDTRLSNNYGATGGALYVSEIPNMSVFYNCTFYGNRATITGGAIDMSSSGGTASVYMYKSVCEKNSAENGGCVYGVGVKQMYIAESNVSHNAGGAMRYGGGLNVLRAVNSSFINNTCSDSGSVFQLTSISSITLLSSLFSLNQAGKQGGAVYISEGAFTSISDSQFINNSAATGGAVYLSGGKTNITNTQCKGNRAQTNGGGLYINAVTSGKRQQTETRINGSELTENTAQNGGGAYIVSTASAVLVDSTSFTKNSAEYGGGIGLNGSVTLSNSQWNGNDAQYGTAIAAFSSGTLIQLNGQTTWLADGISLQLIGVSSVVCDTGSARAQGNQYTCEKQTTSGSGLGAGIIIAIVAASAAVVVIIAIIVTVVVIKRHNMRNRQKHFSFDLSSLDLGNAKKVVIDYNDIRGLVEIGQGGFGVVYSGEWRGAKVAIKQLLSQTVSREQLESFIQEVSLLQSLRSHPNLVMFIGTTIPPDPLSLVTEFCECGSLDGYLQKNPDTPFDVLSKFVIDIARGMLHLHRENIIHRDLAARNILLNSSLVAKVSDFGLSREVSNEEGNKTQSSVGPLKWMSPEALLQREYSSKSDVYSFGITTWEKQIMFKSEPYPGITALQSALNVSNEDMRPIIPEKFDVAMTKLMRKCWSKSPEDRPSFAQIVAWLTGRIGHLEQEIPQSNNSQQVDSHSSLPIPREPNESNGETNYGVLGLPQNLE</sequence>
<feature type="transmembrane region" description="Helical" evidence="5">
    <location>
        <begin position="1291"/>
        <end position="1319"/>
    </location>
</feature>
<accession>A0A2P6N722</accession>
<evidence type="ECO:0000313" key="8">
    <source>
        <dbReference type="Proteomes" id="UP000241769"/>
    </source>
</evidence>
<dbReference type="InterPro" id="IPR050122">
    <property type="entry name" value="RTK"/>
</dbReference>
<dbReference type="PROSITE" id="PS00107">
    <property type="entry name" value="PROTEIN_KINASE_ATP"/>
    <property type="match status" value="1"/>
</dbReference>
<evidence type="ECO:0000256" key="3">
    <source>
        <dbReference type="PROSITE-ProRule" id="PRU10141"/>
    </source>
</evidence>
<dbReference type="SUPFAM" id="SSF56112">
    <property type="entry name" value="Protein kinase-like (PK-like)"/>
    <property type="match status" value="1"/>
</dbReference>
<keyword evidence="7" id="KW-0808">Transferase</keyword>
<proteinExistence type="predicted"/>
<feature type="binding site" evidence="3">
    <location>
        <position position="1380"/>
    </location>
    <ligand>
        <name>ATP</name>
        <dbReference type="ChEBI" id="CHEBI:30616"/>
    </ligand>
</feature>
<keyword evidence="7" id="KW-0418">Kinase</keyword>
<dbReference type="GO" id="GO:0043235">
    <property type="term" value="C:receptor complex"/>
    <property type="evidence" value="ECO:0007669"/>
    <property type="project" value="TreeGrafter"/>
</dbReference>
<evidence type="ECO:0000256" key="4">
    <source>
        <dbReference type="SAM" id="MobiDB-lite"/>
    </source>
</evidence>
<dbReference type="PROSITE" id="PS00109">
    <property type="entry name" value="PROTEIN_KINASE_TYR"/>
    <property type="match status" value="1"/>
</dbReference>
<comment type="subcellular location">
    <subcellularLocation>
        <location evidence="1">Membrane</location>
        <topology evidence="1">Single-pass membrane protein</topology>
    </subcellularLocation>
</comment>
<dbReference type="InterPro" id="IPR011050">
    <property type="entry name" value="Pectin_lyase_fold/virulence"/>
</dbReference>
<dbReference type="InterPro" id="IPR020635">
    <property type="entry name" value="Tyr_kinase_cat_dom"/>
</dbReference>
<dbReference type="GO" id="GO:0005886">
    <property type="term" value="C:plasma membrane"/>
    <property type="evidence" value="ECO:0007669"/>
    <property type="project" value="TreeGrafter"/>
</dbReference>
<dbReference type="InterPro" id="IPR017441">
    <property type="entry name" value="Protein_kinase_ATP_BS"/>
</dbReference>
<feature type="region of interest" description="Disordered" evidence="4">
    <location>
        <begin position="1617"/>
        <end position="1657"/>
    </location>
</feature>
<keyword evidence="5" id="KW-1133">Transmembrane helix</keyword>
<dbReference type="SMART" id="SM00219">
    <property type="entry name" value="TyrKc"/>
    <property type="match status" value="1"/>
</dbReference>
<dbReference type="InterPro" id="IPR000719">
    <property type="entry name" value="Prot_kinase_dom"/>
</dbReference>
<dbReference type="STRING" id="1890364.A0A2P6N722"/>
<evidence type="ECO:0000256" key="5">
    <source>
        <dbReference type="SAM" id="Phobius"/>
    </source>
</evidence>
<dbReference type="SMART" id="SM00710">
    <property type="entry name" value="PbH1"/>
    <property type="match status" value="21"/>
</dbReference>
<name>A0A2P6N722_9EUKA</name>
<comment type="caution">
    <text evidence="7">The sequence shown here is derived from an EMBL/GenBank/DDBJ whole genome shotgun (WGS) entry which is preliminary data.</text>
</comment>
<dbReference type="Gene3D" id="1.10.510.10">
    <property type="entry name" value="Transferase(Phosphotransferase) domain 1"/>
    <property type="match status" value="1"/>
</dbReference>
<keyword evidence="3" id="KW-0547">Nucleotide-binding</keyword>
<keyword evidence="8" id="KW-1185">Reference proteome</keyword>
<dbReference type="PANTHER" id="PTHR24416:SF611">
    <property type="entry name" value="TYROSINE-PROTEIN KINASE TRANSMEMBRANE RECEPTOR ROR"/>
    <property type="match status" value="1"/>
</dbReference>
<dbReference type="InterPro" id="IPR006626">
    <property type="entry name" value="PbH1"/>
</dbReference>